<evidence type="ECO:0000256" key="1">
    <source>
        <dbReference type="SAM" id="MobiDB-lite"/>
    </source>
</evidence>
<dbReference type="EMBL" id="JASCZI010061775">
    <property type="protein sequence ID" value="MED6139478.1"/>
    <property type="molecule type" value="Genomic_DNA"/>
</dbReference>
<evidence type="ECO:0000313" key="2">
    <source>
        <dbReference type="EMBL" id="MED6139478.1"/>
    </source>
</evidence>
<feature type="compositionally biased region" description="Basic residues" evidence="1">
    <location>
        <begin position="88"/>
        <end position="97"/>
    </location>
</feature>
<name>A0ABU6SUR0_9FABA</name>
<comment type="caution">
    <text evidence="2">The sequence shown here is derived from an EMBL/GenBank/DDBJ whole genome shotgun (WGS) entry which is preliminary data.</text>
</comment>
<feature type="non-terminal residue" evidence="2">
    <location>
        <position position="1"/>
    </location>
</feature>
<gene>
    <name evidence="2" type="ORF">PIB30_084236</name>
</gene>
<keyword evidence="3" id="KW-1185">Reference proteome</keyword>
<evidence type="ECO:0000313" key="3">
    <source>
        <dbReference type="Proteomes" id="UP001341840"/>
    </source>
</evidence>
<sequence length="104" mass="11805">DYSPPHQPLLGYAVGLVTEGTSSYLEYRDLTPHSKSFGQSLRDPTLTLALSVESYSRDKKYSAGDPSKRWTTKYHSTMREQPTAITRNRLRKRKSIRGTKPSNS</sequence>
<accession>A0ABU6SUR0</accession>
<organism evidence="2 3">
    <name type="scientific">Stylosanthes scabra</name>
    <dbReference type="NCBI Taxonomy" id="79078"/>
    <lineage>
        <taxon>Eukaryota</taxon>
        <taxon>Viridiplantae</taxon>
        <taxon>Streptophyta</taxon>
        <taxon>Embryophyta</taxon>
        <taxon>Tracheophyta</taxon>
        <taxon>Spermatophyta</taxon>
        <taxon>Magnoliopsida</taxon>
        <taxon>eudicotyledons</taxon>
        <taxon>Gunneridae</taxon>
        <taxon>Pentapetalae</taxon>
        <taxon>rosids</taxon>
        <taxon>fabids</taxon>
        <taxon>Fabales</taxon>
        <taxon>Fabaceae</taxon>
        <taxon>Papilionoideae</taxon>
        <taxon>50 kb inversion clade</taxon>
        <taxon>dalbergioids sensu lato</taxon>
        <taxon>Dalbergieae</taxon>
        <taxon>Pterocarpus clade</taxon>
        <taxon>Stylosanthes</taxon>
    </lineage>
</organism>
<proteinExistence type="predicted"/>
<feature type="region of interest" description="Disordered" evidence="1">
    <location>
        <begin position="76"/>
        <end position="104"/>
    </location>
</feature>
<protein>
    <submittedName>
        <fullName evidence="2">Uncharacterized protein</fullName>
    </submittedName>
</protein>
<dbReference type="Proteomes" id="UP001341840">
    <property type="component" value="Unassembled WGS sequence"/>
</dbReference>
<feature type="compositionally biased region" description="Polar residues" evidence="1">
    <location>
        <begin position="76"/>
        <end position="86"/>
    </location>
</feature>
<reference evidence="2 3" key="1">
    <citation type="journal article" date="2023" name="Plants (Basel)">
        <title>Bridging the Gap: Combining Genomics and Transcriptomics Approaches to Understand Stylosanthes scabra, an Orphan Legume from the Brazilian Caatinga.</title>
        <authorList>
            <person name="Ferreira-Neto J.R.C."/>
            <person name="da Silva M.D."/>
            <person name="Binneck E."/>
            <person name="de Melo N.F."/>
            <person name="da Silva R.H."/>
            <person name="de Melo A.L.T.M."/>
            <person name="Pandolfi V."/>
            <person name="Bustamante F.O."/>
            <person name="Brasileiro-Vidal A.C."/>
            <person name="Benko-Iseppon A.M."/>
        </authorList>
    </citation>
    <scope>NUCLEOTIDE SEQUENCE [LARGE SCALE GENOMIC DNA]</scope>
    <source>
        <tissue evidence="2">Leaves</tissue>
    </source>
</reference>